<dbReference type="AlphaFoldDB" id="A0ABD1MKD1"/>
<proteinExistence type="predicted"/>
<feature type="region of interest" description="Disordered" evidence="1">
    <location>
        <begin position="1"/>
        <end position="27"/>
    </location>
</feature>
<reference evidence="2 3" key="1">
    <citation type="submission" date="2024-08" db="EMBL/GenBank/DDBJ databases">
        <title>Insights into the chromosomal genome structure of Flemingia macrophylla.</title>
        <authorList>
            <person name="Ding Y."/>
            <person name="Zhao Y."/>
            <person name="Bi W."/>
            <person name="Wu M."/>
            <person name="Zhao G."/>
            <person name="Gong Y."/>
            <person name="Li W."/>
            <person name="Zhang P."/>
        </authorList>
    </citation>
    <scope>NUCLEOTIDE SEQUENCE [LARGE SCALE GENOMIC DNA]</scope>
    <source>
        <strain evidence="2">DYQJB</strain>
        <tissue evidence="2">Leaf</tissue>
    </source>
</reference>
<evidence type="ECO:0000313" key="3">
    <source>
        <dbReference type="Proteomes" id="UP001603857"/>
    </source>
</evidence>
<accession>A0ABD1MKD1</accession>
<evidence type="ECO:0000313" key="2">
    <source>
        <dbReference type="EMBL" id="KAL2336254.1"/>
    </source>
</evidence>
<sequence length="86" mass="8638">MLPLSPTLSPASSAASPSPSPSTAVASAANELNEAKLFWDTELEPQNPTPPNLSPASIALSTLESSWSSTMSIPAATSSPPPPPPG</sequence>
<dbReference type="EMBL" id="JBGMDY010000004">
    <property type="protein sequence ID" value="KAL2336254.1"/>
    <property type="molecule type" value="Genomic_DNA"/>
</dbReference>
<dbReference type="Proteomes" id="UP001603857">
    <property type="component" value="Unassembled WGS sequence"/>
</dbReference>
<comment type="caution">
    <text evidence="2">The sequence shown here is derived from an EMBL/GenBank/DDBJ whole genome shotgun (WGS) entry which is preliminary data.</text>
</comment>
<name>A0ABD1MKD1_9FABA</name>
<feature type="region of interest" description="Disordered" evidence="1">
    <location>
        <begin position="41"/>
        <end position="60"/>
    </location>
</feature>
<organism evidence="2 3">
    <name type="scientific">Flemingia macrophylla</name>
    <dbReference type="NCBI Taxonomy" id="520843"/>
    <lineage>
        <taxon>Eukaryota</taxon>
        <taxon>Viridiplantae</taxon>
        <taxon>Streptophyta</taxon>
        <taxon>Embryophyta</taxon>
        <taxon>Tracheophyta</taxon>
        <taxon>Spermatophyta</taxon>
        <taxon>Magnoliopsida</taxon>
        <taxon>eudicotyledons</taxon>
        <taxon>Gunneridae</taxon>
        <taxon>Pentapetalae</taxon>
        <taxon>rosids</taxon>
        <taxon>fabids</taxon>
        <taxon>Fabales</taxon>
        <taxon>Fabaceae</taxon>
        <taxon>Papilionoideae</taxon>
        <taxon>50 kb inversion clade</taxon>
        <taxon>NPAAA clade</taxon>
        <taxon>indigoferoid/millettioid clade</taxon>
        <taxon>Phaseoleae</taxon>
        <taxon>Flemingia</taxon>
    </lineage>
</organism>
<gene>
    <name evidence="2" type="ORF">Fmac_010700</name>
</gene>
<protein>
    <submittedName>
        <fullName evidence="2">Uncharacterized protein</fullName>
    </submittedName>
</protein>
<keyword evidence="3" id="KW-1185">Reference proteome</keyword>
<evidence type="ECO:0000256" key="1">
    <source>
        <dbReference type="SAM" id="MobiDB-lite"/>
    </source>
</evidence>